<evidence type="ECO:0000313" key="2">
    <source>
        <dbReference type="Proteomes" id="UP000246702"/>
    </source>
</evidence>
<dbReference type="AlphaFoldDB" id="A0A317VAJ7"/>
<protein>
    <recommendedName>
        <fullName evidence="3">Ankyrin</fullName>
    </recommendedName>
</protein>
<accession>A0A317VAJ7</accession>
<sequence>MSDLLLNITTLNRTYIELARQRYSLKRKICLVGYGGEELCLTREVYPHADADGDQKHVTEFLLRQEATCVVVTDASLVRVSRSSDIGLATMTGRRTEETKLTVNLLSAAKDNFYDGRKVISVLRQEIVELYTTESGLKAAGADPAVMLFLLTQKEVDFKITERVLLSAAQNHEVMELLFSYGFDHLLITEEVIIAASRSPRVMSLLMEKLGNEITITEELLLATSKKSNSLHILLRWMPDGFKFTERGVLAIAEVYGIKDLPFARQGSMFKITEETLLAAISHWHMMNLLLKVGGFEIHVTERVLTAAAPKFPIVELLLEHGGDEAKGNFTENVLKAIYAAAGADPRDMHLLVKLQSRYDWYKFAKRGTDPSRFPHLGQLLRAKTE</sequence>
<dbReference type="GeneID" id="37118765"/>
<proteinExistence type="predicted"/>
<organism evidence="1 2">
    <name type="scientific">Aspergillus sclerotioniger CBS 115572</name>
    <dbReference type="NCBI Taxonomy" id="1450535"/>
    <lineage>
        <taxon>Eukaryota</taxon>
        <taxon>Fungi</taxon>
        <taxon>Dikarya</taxon>
        <taxon>Ascomycota</taxon>
        <taxon>Pezizomycotina</taxon>
        <taxon>Eurotiomycetes</taxon>
        <taxon>Eurotiomycetidae</taxon>
        <taxon>Eurotiales</taxon>
        <taxon>Aspergillaceae</taxon>
        <taxon>Aspergillus</taxon>
        <taxon>Aspergillus subgen. Circumdati</taxon>
    </lineage>
</organism>
<dbReference type="InterPro" id="IPR055530">
    <property type="entry name" value="DUF7104"/>
</dbReference>
<reference evidence="1 2" key="1">
    <citation type="submission" date="2016-12" db="EMBL/GenBank/DDBJ databases">
        <title>The genomes of Aspergillus section Nigri reveals drivers in fungal speciation.</title>
        <authorList>
            <consortium name="DOE Joint Genome Institute"/>
            <person name="Vesth T.C."/>
            <person name="Nybo J."/>
            <person name="Theobald S."/>
            <person name="Brandl J."/>
            <person name="Frisvad J.C."/>
            <person name="Nielsen K.F."/>
            <person name="Lyhne E.K."/>
            <person name="Kogle M.E."/>
            <person name="Kuo A."/>
            <person name="Riley R."/>
            <person name="Clum A."/>
            <person name="Nolan M."/>
            <person name="Lipzen A."/>
            <person name="Salamov A."/>
            <person name="Henrissat B."/>
            <person name="Wiebenga A."/>
            <person name="De Vries R.P."/>
            <person name="Grigoriev I.V."/>
            <person name="Mortensen U.H."/>
            <person name="Andersen M.R."/>
            <person name="Baker S.E."/>
        </authorList>
    </citation>
    <scope>NUCLEOTIDE SEQUENCE [LARGE SCALE GENOMIC DNA]</scope>
    <source>
        <strain evidence="1 2">CBS 115572</strain>
    </source>
</reference>
<dbReference type="RefSeq" id="XP_025462275.1">
    <property type="nucleotide sequence ID" value="XM_025616622.1"/>
</dbReference>
<dbReference type="Proteomes" id="UP000246702">
    <property type="component" value="Unassembled WGS sequence"/>
</dbReference>
<comment type="caution">
    <text evidence="1">The sequence shown here is derived from an EMBL/GenBank/DDBJ whole genome shotgun (WGS) entry which is preliminary data.</text>
</comment>
<evidence type="ECO:0008006" key="3">
    <source>
        <dbReference type="Google" id="ProtNLM"/>
    </source>
</evidence>
<dbReference type="Pfam" id="PF23397">
    <property type="entry name" value="DUF7104"/>
    <property type="match status" value="3"/>
</dbReference>
<dbReference type="STRING" id="1450535.A0A317VAJ7"/>
<evidence type="ECO:0000313" key="1">
    <source>
        <dbReference type="EMBL" id="PWY68960.1"/>
    </source>
</evidence>
<gene>
    <name evidence="1" type="ORF">BO94DRAFT_611231</name>
</gene>
<name>A0A317VAJ7_9EURO</name>
<dbReference type="EMBL" id="MSFK01000043">
    <property type="protein sequence ID" value="PWY68960.1"/>
    <property type="molecule type" value="Genomic_DNA"/>
</dbReference>
<dbReference type="OrthoDB" id="3941259at2759"/>
<keyword evidence="2" id="KW-1185">Reference proteome</keyword>